<comment type="caution">
    <text evidence="1">The sequence shown here is derived from an EMBL/GenBank/DDBJ whole genome shotgun (WGS) entry which is preliminary data.</text>
</comment>
<evidence type="ECO:0000313" key="2">
    <source>
        <dbReference type="Proteomes" id="UP000778578"/>
    </source>
</evidence>
<sequence length="307" mass="34076">MSDVDARVKDWTPNPGETVLARSRIDYATGAAAQVAGSRWFRNTDREDVQGELPGWPEGPEYVLHTPSQQAARKTGRFARVAIPALLNAAAELFGGAGSPFGNPEILGKPTEPENEVTDFPVMWAAPGTLARTFPWQLDPARRGKEHTTHVVVTDQRFVLLEQGPTAEHGPEVLQSYARDSVQGVEQMDFSTVRPDTRIRFVDGSWVRVSLVEHIEAFPHLRTRPELLREDELTGAQQDALATFRQRWAPSEEPPLLIRRGGSHVRVELRVPASRTRYGYLTQSLTMNAAGDRELPPTDGMEEPGLT</sequence>
<reference evidence="1 2" key="1">
    <citation type="submission" date="2021-08" db="EMBL/GenBank/DDBJ databases">
        <title>WGS of actinomycetes from Thailand.</title>
        <authorList>
            <person name="Thawai C."/>
        </authorList>
    </citation>
    <scope>NUCLEOTIDE SEQUENCE [LARGE SCALE GENOMIC DNA]</scope>
    <source>
        <strain evidence="1 2">PLK6-54</strain>
    </source>
</reference>
<dbReference type="Proteomes" id="UP000778578">
    <property type="component" value="Unassembled WGS sequence"/>
</dbReference>
<proteinExistence type="predicted"/>
<dbReference type="RefSeq" id="WP_222969349.1">
    <property type="nucleotide sequence ID" value="NZ_JAINZZ010000086.1"/>
</dbReference>
<keyword evidence="2" id="KW-1185">Reference proteome</keyword>
<evidence type="ECO:0000313" key="1">
    <source>
        <dbReference type="EMBL" id="MBY8882765.1"/>
    </source>
</evidence>
<protein>
    <submittedName>
        <fullName evidence="1">Uncharacterized protein</fullName>
    </submittedName>
</protein>
<dbReference type="EMBL" id="JAINZZ010000086">
    <property type="protein sequence ID" value="MBY8882765.1"/>
    <property type="molecule type" value="Genomic_DNA"/>
</dbReference>
<name>A0ABS7QK25_9ACTN</name>
<organism evidence="1 2">
    <name type="scientific">Actinacidiphila acidipaludis</name>
    <dbReference type="NCBI Taxonomy" id="2873382"/>
    <lineage>
        <taxon>Bacteria</taxon>
        <taxon>Bacillati</taxon>
        <taxon>Actinomycetota</taxon>
        <taxon>Actinomycetes</taxon>
        <taxon>Kitasatosporales</taxon>
        <taxon>Streptomycetaceae</taxon>
        <taxon>Actinacidiphila</taxon>
    </lineage>
</organism>
<gene>
    <name evidence="1" type="ORF">K7862_34785</name>
</gene>
<accession>A0ABS7QK25</accession>